<dbReference type="Proteomes" id="UP000245802">
    <property type="component" value="Chromosome"/>
</dbReference>
<keyword evidence="5" id="KW-1185">Reference proteome</keyword>
<evidence type="ECO:0000313" key="5">
    <source>
        <dbReference type="Proteomes" id="UP000245802"/>
    </source>
</evidence>
<dbReference type="GO" id="GO:0003723">
    <property type="term" value="F:RNA binding"/>
    <property type="evidence" value="ECO:0007669"/>
    <property type="project" value="TreeGrafter"/>
</dbReference>
<keyword evidence="1" id="KW-0677">Repeat</keyword>
<keyword evidence="2 3" id="KW-0040">ANK repeat</keyword>
<dbReference type="AlphaFoldDB" id="A0A2Z3GQW2"/>
<dbReference type="InterPro" id="IPR002110">
    <property type="entry name" value="Ankyrin_rpt"/>
</dbReference>
<dbReference type="PROSITE" id="PS50088">
    <property type="entry name" value="ANK_REPEAT"/>
    <property type="match status" value="2"/>
</dbReference>
<dbReference type="RefSeq" id="WP_010037097.1">
    <property type="nucleotide sequence ID" value="NZ_CP025958.1"/>
</dbReference>
<dbReference type="PANTHER" id="PTHR24141:SF1">
    <property type="entry name" value="2-5A-DEPENDENT RIBONUCLEASE"/>
    <property type="match status" value="1"/>
</dbReference>
<reference evidence="4 5" key="1">
    <citation type="submission" date="2018-01" db="EMBL/GenBank/DDBJ databases">
        <title>G. obscuriglobus.</title>
        <authorList>
            <person name="Franke J."/>
            <person name="Blomberg W."/>
            <person name="Selmecki A."/>
        </authorList>
    </citation>
    <scope>NUCLEOTIDE SEQUENCE [LARGE SCALE GENOMIC DNA]</scope>
    <source>
        <strain evidence="4 5">DSM 5831</strain>
    </source>
</reference>
<dbReference type="InterPro" id="IPR036770">
    <property type="entry name" value="Ankyrin_rpt-contain_sf"/>
</dbReference>
<proteinExistence type="predicted"/>
<accession>A0A2Z3GQW2</accession>
<evidence type="ECO:0000313" key="4">
    <source>
        <dbReference type="EMBL" id="AWM35678.1"/>
    </source>
</evidence>
<dbReference type="SMART" id="SM00248">
    <property type="entry name" value="ANK"/>
    <property type="match status" value="2"/>
</dbReference>
<dbReference type="SUPFAM" id="SSF48403">
    <property type="entry name" value="Ankyrin repeat"/>
    <property type="match status" value="1"/>
</dbReference>
<evidence type="ECO:0000256" key="3">
    <source>
        <dbReference type="PROSITE-ProRule" id="PRU00023"/>
    </source>
</evidence>
<feature type="repeat" description="ANK" evidence="3">
    <location>
        <begin position="72"/>
        <end position="104"/>
    </location>
</feature>
<dbReference type="Pfam" id="PF12796">
    <property type="entry name" value="Ank_2"/>
    <property type="match status" value="1"/>
</dbReference>
<evidence type="ECO:0000256" key="1">
    <source>
        <dbReference type="ARBA" id="ARBA00022737"/>
    </source>
</evidence>
<name>A0A2Z3GQW2_9BACT</name>
<dbReference type="PANTHER" id="PTHR24141">
    <property type="entry name" value="2-5A-DEPENDENT RIBONUCLEASE"/>
    <property type="match status" value="1"/>
</dbReference>
<protein>
    <submittedName>
        <fullName evidence="4">Ankyrin repeat domain-containing protein</fullName>
    </submittedName>
</protein>
<dbReference type="PROSITE" id="PS50297">
    <property type="entry name" value="ANK_REP_REGION"/>
    <property type="match status" value="2"/>
</dbReference>
<feature type="repeat" description="ANK" evidence="3">
    <location>
        <begin position="105"/>
        <end position="137"/>
    </location>
</feature>
<dbReference type="GO" id="GO:0004540">
    <property type="term" value="F:RNA nuclease activity"/>
    <property type="evidence" value="ECO:0007669"/>
    <property type="project" value="TreeGrafter"/>
</dbReference>
<dbReference type="OrthoDB" id="6692170at2"/>
<gene>
    <name evidence="4" type="ORF">C1280_00665</name>
</gene>
<organism evidence="4 5">
    <name type="scientific">Gemmata obscuriglobus</name>
    <dbReference type="NCBI Taxonomy" id="114"/>
    <lineage>
        <taxon>Bacteria</taxon>
        <taxon>Pseudomonadati</taxon>
        <taxon>Planctomycetota</taxon>
        <taxon>Planctomycetia</taxon>
        <taxon>Gemmatales</taxon>
        <taxon>Gemmataceae</taxon>
        <taxon>Gemmata</taxon>
    </lineage>
</organism>
<dbReference type="Gene3D" id="1.25.40.20">
    <property type="entry name" value="Ankyrin repeat-containing domain"/>
    <property type="match status" value="2"/>
</dbReference>
<evidence type="ECO:0000256" key="2">
    <source>
        <dbReference type="ARBA" id="ARBA00023043"/>
    </source>
</evidence>
<dbReference type="KEGG" id="gog:C1280_00665"/>
<sequence>MVATLLLPVVLSIPALGKAPEAADPYRDALVEAIHHFAEDGQLAHLRAVLEKHPKLLDAKRDRQLGRPTHGDDYTPLQTAARHGRGEVVAFLVEKGAGVNVADGYGYTPLHLAAEGGHLDVVRRLVKAGAKADARTTAFPESFAPGGPPDAAPVKFPAVPARTALQIAEDTKRTEVVTFLKSVK</sequence>
<dbReference type="GO" id="GO:0006396">
    <property type="term" value="P:RNA processing"/>
    <property type="evidence" value="ECO:0007669"/>
    <property type="project" value="TreeGrafter"/>
</dbReference>
<dbReference type="EMBL" id="CP025958">
    <property type="protein sequence ID" value="AWM35678.1"/>
    <property type="molecule type" value="Genomic_DNA"/>
</dbReference>